<feature type="compositionally biased region" description="Low complexity" evidence="3">
    <location>
        <begin position="40"/>
        <end position="55"/>
    </location>
</feature>
<dbReference type="eggNOG" id="COG3118">
    <property type="taxonomic scope" value="Bacteria"/>
</dbReference>
<dbReference type="KEGG" id="nml:Namu_3098"/>
<evidence type="ECO:0000259" key="4">
    <source>
        <dbReference type="PROSITE" id="PS51352"/>
    </source>
</evidence>
<evidence type="ECO:0000256" key="1">
    <source>
        <dbReference type="ARBA" id="ARBA00008987"/>
    </source>
</evidence>
<dbReference type="InParanoid" id="C8XBS7"/>
<dbReference type="HOGENOM" id="CLU_046120_0_0_11"/>
<reference evidence="5 6" key="2">
    <citation type="journal article" date="2010" name="Stand. Genomic Sci.">
        <title>Complete genome sequence of Nakamurella multipartita type strain (Y-104).</title>
        <authorList>
            <person name="Tice H."/>
            <person name="Mayilraj S."/>
            <person name="Sims D."/>
            <person name="Lapidus A."/>
            <person name="Nolan M."/>
            <person name="Lucas S."/>
            <person name="Glavina Del Rio T."/>
            <person name="Copeland A."/>
            <person name="Cheng J.F."/>
            <person name="Meincke L."/>
            <person name="Bruce D."/>
            <person name="Goodwin L."/>
            <person name="Pitluck S."/>
            <person name="Ivanova N."/>
            <person name="Mavromatis K."/>
            <person name="Ovchinnikova G."/>
            <person name="Pati A."/>
            <person name="Chen A."/>
            <person name="Palaniappan K."/>
            <person name="Land M."/>
            <person name="Hauser L."/>
            <person name="Chang Y.J."/>
            <person name="Jeffries C.D."/>
            <person name="Detter J.C."/>
            <person name="Brettin T."/>
            <person name="Rohde M."/>
            <person name="Goker M."/>
            <person name="Bristow J."/>
            <person name="Eisen J.A."/>
            <person name="Markowitz V."/>
            <person name="Hugenholtz P."/>
            <person name="Kyrpides N.C."/>
            <person name="Klenk H.P."/>
            <person name="Chen F."/>
        </authorList>
    </citation>
    <scope>NUCLEOTIDE SEQUENCE [LARGE SCALE GENOMIC DNA]</scope>
    <source>
        <strain evidence="6">ATCC 700099 / DSM 44233 / CIP 104796 / JCM 9543 / NBRC 105858 / Y-104</strain>
    </source>
</reference>
<evidence type="ECO:0000256" key="2">
    <source>
        <dbReference type="ARBA" id="ARBA00023284"/>
    </source>
</evidence>
<dbReference type="Pfam" id="PF14561">
    <property type="entry name" value="TPR_20"/>
    <property type="match status" value="1"/>
</dbReference>
<dbReference type="GO" id="GO:0006950">
    <property type="term" value="P:response to stress"/>
    <property type="evidence" value="ECO:0007669"/>
    <property type="project" value="UniProtKB-ARBA"/>
</dbReference>
<keyword evidence="6" id="KW-1185">Reference proteome</keyword>
<keyword evidence="2" id="KW-0676">Redox-active center</keyword>
<dbReference type="PANTHER" id="PTHR45663:SF11">
    <property type="entry name" value="GEO12009P1"/>
    <property type="match status" value="1"/>
</dbReference>
<dbReference type="GO" id="GO:0005737">
    <property type="term" value="C:cytoplasm"/>
    <property type="evidence" value="ECO:0007669"/>
    <property type="project" value="TreeGrafter"/>
</dbReference>
<dbReference type="InterPro" id="IPR013766">
    <property type="entry name" value="Thioredoxin_domain"/>
</dbReference>
<dbReference type="AlphaFoldDB" id="C8XBS7"/>
<sequence precursor="true">MTRPTPRPQPPAAMSAAFAGAVDLSALKSRAAGPAGPGAAGPAAPGAPAGAPAAGTGEPSPYIVDVDEPTFGSLVQASTQLPIILNFEAAWAEPSLALSAALSKLAAAGGGAWILGRVDVDANPRIAQALQVQTLPLAVVLVQGQPAAEVPGVASEPQLRQWIASLLDQLREHLPGIAQAEARLAAEGGGAQEEPEPEDPRFVAAEEALAEGDYAAAELAYQQILAVEPANAEAKAALAQVGLLARVDSLPPDAIAAADAAPDDVELQKGAADAELAAGQAGAAFARLIATVRRTAGDERTAAREHLVELFGLFAPDDPEVIKARRALAAALY</sequence>
<dbReference type="OrthoDB" id="5181746at2"/>
<feature type="domain" description="Thioredoxin" evidence="4">
    <location>
        <begin position="38"/>
        <end position="168"/>
    </location>
</feature>
<dbReference type="FunCoup" id="C8XBS7">
    <property type="interactions" value="4"/>
</dbReference>
<name>C8XBS7_NAKMY</name>
<feature type="region of interest" description="Disordered" evidence="3">
    <location>
        <begin position="30"/>
        <end position="62"/>
    </location>
</feature>
<dbReference type="Proteomes" id="UP000002218">
    <property type="component" value="Chromosome"/>
</dbReference>
<dbReference type="SUPFAM" id="SSF52833">
    <property type="entry name" value="Thioredoxin-like"/>
    <property type="match status" value="1"/>
</dbReference>
<dbReference type="Pfam" id="PF00085">
    <property type="entry name" value="Thioredoxin"/>
    <property type="match status" value="1"/>
</dbReference>
<evidence type="ECO:0000313" key="6">
    <source>
        <dbReference type="Proteomes" id="UP000002218"/>
    </source>
</evidence>
<dbReference type="Gene3D" id="3.40.30.10">
    <property type="entry name" value="Glutaredoxin"/>
    <property type="match status" value="1"/>
</dbReference>
<dbReference type="RefSeq" id="WP_015748299.1">
    <property type="nucleotide sequence ID" value="NC_013235.1"/>
</dbReference>
<dbReference type="PANTHER" id="PTHR45663">
    <property type="entry name" value="GEO12009P1"/>
    <property type="match status" value="1"/>
</dbReference>
<evidence type="ECO:0000313" key="5">
    <source>
        <dbReference type="EMBL" id="ACV79431.1"/>
    </source>
</evidence>
<evidence type="ECO:0000256" key="3">
    <source>
        <dbReference type="SAM" id="MobiDB-lite"/>
    </source>
</evidence>
<dbReference type="GO" id="GO:0015035">
    <property type="term" value="F:protein-disulfide reductase activity"/>
    <property type="evidence" value="ECO:0007669"/>
    <property type="project" value="TreeGrafter"/>
</dbReference>
<gene>
    <name evidence="5" type="ordered locus">Namu_3098</name>
</gene>
<accession>C8XBS7</accession>
<dbReference type="PROSITE" id="PS51352">
    <property type="entry name" value="THIOREDOXIN_2"/>
    <property type="match status" value="1"/>
</dbReference>
<proteinExistence type="inferred from homology"/>
<dbReference type="EMBL" id="CP001737">
    <property type="protein sequence ID" value="ACV79431.1"/>
    <property type="molecule type" value="Genomic_DNA"/>
</dbReference>
<dbReference type="InterPro" id="IPR036249">
    <property type="entry name" value="Thioredoxin-like_sf"/>
</dbReference>
<dbReference type="STRING" id="479431.Namu_3098"/>
<reference evidence="6" key="1">
    <citation type="submission" date="2009-09" db="EMBL/GenBank/DDBJ databases">
        <title>The complete genome of Nakamurella multipartita DSM 44233.</title>
        <authorList>
            <consortium name="US DOE Joint Genome Institute (JGI-PGF)"/>
            <person name="Lucas S."/>
            <person name="Copeland A."/>
            <person name="Lapidus A."/>
            <person name="Glavina del Rio T."/>
            <person name="Dalin E."/>
            <person name="Tice H."/>
            <person name="Bruce D."/>
            <person name="Goodwin L."/>
            <person name="Pitluck S."/>
            <person name="Kyrpides N."/>
            <person name="Mavromatis K."/>
            <person name="Ivanova N."/>
            <person name="Ovchinnikova G."/>
            <person name="Sims D."/>
            <person name="Meincke L."/>
            <person name="Brettin T."/>
            <person name="Detter J.C."/>
            <person name="Han C."/>
            <person name="Larimer F."/>
            <person name="Land M."/>
            <person name="Hauser L."/>
            <person name="Markowitz V."/>
            <person name="Cheng J.-F."/>
            <person name="Hugenholtz P."/>
            <person name="Woyke T."/>
            <person name="Wu D."/>
            <person name="Klenk H.-P."/>
            <person name="Eisen J.A."/>
        </authorList>
    </citation>
    <scope>NUCLEOTIDE SEQUENCE [LARGE SCALE GENOMIC DNA]</scope>
    <source>
        <strain evidence="6">ATCC 700099 / DSM 44233 / CIP 104796 / JCM 9543 / NBRC 105858 / Y-104</strain>
    </source>
</reference>
<comment type="similarity">
    <text evidence="1">Belongs to the thioredoxin family.</text>
</comment>
<dbReference type="Gene3D" id="1.25.40.10">
    <property type="entry name" value="Tetratricopeptide repeat domain"/>
    <property type="match status" value="1"/>
</dbReference>
<protein>
    <submittedName>
        <fullName evidence="5">Thioredoxin</fullName>
    </submittedName>
</protein>
<organism evidence="5 6">
    <name type="scientific">Nakamurella multipartita (strain ATCC 700099 / DSM 44233 / CIP 104796 / JCM 9543 / NBRC 105858 / Y-104)</name>
    <name type="common">Microsphaera multipartita</name>
    <dbReference type="NCBI Taxonomy" id="479431"/>
    <lineage>
        <taxon>Bacteria</taxon>
        <taxon>Bacillati</taxon>
        <taxon>Actinomycetota</taxon>
        <taxon>Actinomycetes</taxon>
        <taxon>Nakamurellales</taxon>
        <taxon>Nakamurellaceae</taxon>
        <taxon>Nakamurella</taxon>
    </lineage>
</organism>
<dbReference type="InterPro" id="IPR011990">
    <property type="entry name" value="TPR-like_helical_dom_sf"/>
</dbReference>